<feature type="region of interest" description="Disordered" evidence="1">
    <location>
        <begin position="1"/>
        <end position="49"/>
    </location>
</feature>
<dbReference type="InterPro" id="IPR034660">
    <property type="entry name" value="DinB/YfiT-like"/>
</dbReference>
<dbReference type="InterPro" id="IPR007061">
    <property type="entry name" value="MST-like"/>
</dbReference>
<evidence type="ECO:0000256" key="1">
    <source>
        <dbReference type="SAM" id="MobiDB-lite"/>
    </source>
</evidence>
<dbReference type="RefSeq" id="WP_209212144.1">
    <property type="nucleotide sequence ID" value="NZ_JAFFZM010000011.1"/>
</dbReference>
<reference evidence="2 3" key="1">
    <citation type="submission" date="2021-02" db="EMBL/GenBank/DDBJ databases">
        <title>Streptomyces spirodelae sp. nov., isolated from duckweed.</title>
        <authorList>
            <person name="Saimee Y."/>
            <person name="Duangmal K."/>
        </authorList>
    </citation>
    <scope>NUCLEOTIDE SEQUENCE [LARGE SCALE GENOMIC DNA]</scope>
    <source>
        <strain evidence="2 3">DSM 42105</strain>
    </source>
</reference>
<sequence>MTSQEEQPADPDRTARPARATAGARATDSDQYQRRPVGAVSGLPLPQGNGSERQLLEQWLDFQRATLAAKCEGLSDEQLRTVSAPPSDLTLLRLLRHMTDVERHWFRFVFGEQDATPARWTADAPDDGSGAAGAGTGAETLAAWQREVERARRSAAGRTLDAVGTDPRRPTWIYSLRWIHLHMIGEYARHNGHADLLRERIDGATGF</sequence>
<dbReference type="SUPFAM" id="SSF109854">
    <property type="entry name" value="DinB/YfiT-like putative metalloenzymes"/>
    <property type="match status" value="1"/>
</dbReference>
<accession>A0ABS3XYP1</accession>
<dbReference type="Pfam" id="PF04978">
    <property type="entry name" value="MST"/>
    <property type="match status" value="1"/>
</dbReference>
<evidence type="ECO:0000313" key="2">
    <source>
        <dbReference type="EMBL" id="MBO8200523.1"/>
    </source>
</evidence>
<dbReference type="Gene3D" id="1.20.120.450">
    <property type="entry name" value="dinb family like domain"/>
    <property type="match status" value="1"/>
</dbReference>
<keyword evidence="3" id="KW-1185">Reference proteome</keyword>
<gene>
    <name evidence="2" type="ORF">JW613_19755</name>
</gene>
<protein>
    <submittedName>
        <fullName evidence="2">DinB family protein</fullName>
    </submittedName>
</protein>
<name>A0ABS3XYP1_9ACTN</name>
<dbReference type="EMBL" id="JAFFZM010000011">
    <property type="protein sequence ID" value="MBO8200523.1"/>
    <property type="molecule type" value="Genomic_DNA"/>
</dbReference>
<organism evidence="2 3">
    <name type="scientific">Streptomyces smyrnaeus</name>
    <dbReference type="NCBI Taxonomy" id="1387713"/>
    <lineage>
        <taxon>Bacteria</taxon>
        <taxon>Bacillati</taxon>
        <taxon>Actinomycetota</taxon>
        <taxon>Actinomycetes</taxon>
        <taxon>Kitasatosporales</taxon>
        <taxon>Streptomycetaceae</taxon>
        <taxon>Streptomyces</taxon>
    </lineage>
</organism>
<proteinExistence type="predicted"/>
<feature type="compositionally biased region" description="Low complexity" evidence="1">
    <location>
        <begin position="17"/>
        <end position="26"/>
    </location>
</feature>
<dbReference type="Proteomes" id="UP000721954">
    <property type="component" value="Unassembled WGS sequence"/>
</dbReference>
<evidence type="ECO:0000313" key="3">
    <source>
        <dbReference type="Proteomes" id="UP000721954"/>
    </source>
</evidence>
<comment type="caution">
    <text evidence="2">The sequence shown here is derived from an EMBL/GenBank/DDBJ whole genome shotgun (WGS) entry which is preliminary data.</text>
</comment>
<dbReference type="GeneID" id="96260855"/>